<dbReference type="Proteomes" id="UP000827232">
    <property type="component" value="Segment"/>
</dbReference>
<accession>A0AAE9BZ49</accession>
<evidence type="ECO:0000313" key="2">
    <source>
        <dbReference type="Proteomes" id="UP000827232"/>
    </source>
</evidence>
<sequence>MCVLCEKRKTPLRGLGALRPVNHRKKYNIVLPWTYPAPSGAEVSPLRSAVECA</sequence>
<proteinExistence type="predicted"/>
<gene>
    <name evidence="1" type="ORF">HRTV-25_gp110</name>
</gene>
<organism evidence="1 2">
    <name type="scientific">Halorubrum tailed virus 25</name>
    <dbReference type="NCBI Taxonomy" id="2878006"/>
    <lineage>
        <taxon>Viruses</taxon>
        <taxon>Duplodnaviria</taxon>
        <taxon>Heunggongvirae</taxon>
        <taxon>Uroviricota</taxon>
        <taxon>Caudoviricetes</taxon>
        <taxon>Thumleimavirales</taxon>
        <taxon>Hafunaviridae</taxon>
        <taxon>Laminvirus</taxon>
        <taxon>Laminvirus thailandense</taxon>
        <taxon>Laminvirus HRTV25</taxon>
    </lineage>
</organism>
<evidence type="ECO:0000313" key="1">
    <source>
        <dbReference type="EMBL" id="UBF22691.1"/>
    </source>
</evidence>
<dbReference type="EMBL" id="MZ334521">
    <property type="protein sequence ID" value="UBF22691.1"/>
    <property type="molecule type" value="Genomic_DNA"/>
</dbReference>
<protein>
    <submittedName>
        <fullName evidence="1">Uncharacterized protein</fullName>
    </submittedName>
</protein>
<name>A0AAE9BZ49_9CAUD</name>
<keyword evidence="2" id="KW-1185">Reference proteome</keyword>
<reference evidence="1" key="1">
    <citation type="submission" date="2021-05" db="EMBL/GenBank/DDBJ databases">
        <title>Diversity, taxonomy and evolution of archaeal viruses of the class Caudoviricetes.</title>
        <authorList>
            <person name="Liu Y."/>
            <person name="Demina T.A."/>
            <person name="Roux S."/>
            <person name="Aiewsakun P."/>
            <person name="Kazlauskas D."/>
            <person name="Simmonds P."/>
            <person name="Prangishvili D."/>
            <person name="Oksanen H.M."/>
            <person name="Krupovic M."/>
        </authorList>
    </citation>
    <scope>NUCLEOTIDE SEQUENCE</scope>
    <source>
        <strain evidence="1">HRTV-25/14</strain>
    </source>
</reference>